<feature type="domain" description="Sushi" evidence="7">
    <location>
        <begin position="1163"/>
        <end position="1233"/>
    </location>
</feature>
<evidence type="ECO:0000256" key="2">
    <source>
        <dbReference type="ARBA" id="ARBA00022659"/>
    </source>
</evidence>
<evidence type="ECO:0000256" key="4">
    <source>
        <dbReference type="ARBA" id="ARBA00023157"/>
    </source>
</evidence>
<feature type="disulfide bond" evidence="5">
    <location>
        <begin position="1204"/>
        <end position="1231"/>
    </location>
</feature>
<dbReference type="PANTHER" id="PTHR45785">
    <property type="entry name" value="COMPLEMENT FACTOR H-RELATED"/>
    <property type="match status" value="1"/>
</dbReference>
<dbReference type="Gene3D" id="2.10.70.10">
    <property type="entry name" value="Complement Module, domain 1"/>
    <property type="match status" value="11"/>
</dbReference>
<dbReference type="CDD" id="cd00033">
    <property type="entry name" value="CCP"/>
    <property type="match status" value="9"/>
</dbReference>
<proteinExistence type="predicted"/>
<gene>
    <name evidence="8" type="primary">Necator_chrI.g3117</name>
    <name evidence="8" type="ORF">RB195_006988</name>
</gene>
<dbReference type="SUPFAM" id="SSF57535">
    <property type="entry name" value="Complement control module/SCR domain"/>
    <property type="match status" value="10"/>
</dbReference>
<keyword evidence="9" id="KW-1185">Reference proteome</keyword>
<sequence>MISALIVHLSLVLVVTRSQSPECVESKTPSQLVAVTVWSRERNGSTSFRISDEDLTDEDYQRGSKDRQDIVVLLARSPGSCTLGPCTLQLSTNSRESDGAIAHQENVFGIPFGFKDLDDSFYCARRFGDCGAQLPVLRFTRGSGPSMTYAYSLDPTASFPGYTREGKILCYGWSDSGSVVHPILPDSNGCLHLNSIANGKITYSTVKSTIYPIGTTATLACDDGYMGGGQSAVLCVRSGWYPASGLGYCVRQNVTRVNSGTAPAVSSASLVCAALGPVLNGQLLYSGIPVGVVFILKAECKATFAENGDPQLSPLVAKAQDAALKVLVLPCCAILATNLSDQLTVFAKVTYSSIAPYSPSTTAKLSCDFGRTISGTSSLVCTEDGWSPEAFGECKQLSSTSFGCSAVTVPFGTTAYIQADPSVPYSSGTSVFVMCNMGYSSQGPMSALCQNGVWTPTLGTCTISPLGGGINNSIIGVNPGNSVGTCPALATPLSGTVTYNPPGTFGSYPSGTTASLSCNLGYTVSGSSTSTCSNGAWIPAVLGYCIQGLGGLGTNSILECSNPVVINGMVTYSQGNAFDPDKPSGTIATLACNPGFSPSGSTTATCQSGSWIPTLGMCISSGGLFPGTTTSGQTCTALFPPIGGSITYSTGSIMGPFNSGTVATLQCTSGFPQGASSSSCTNGQWSPPTLGTCSFGTGGSSGLTCSGLLTPISGTLIFSAAAPPYPTGTTVTLQCSAGSTPSGSTMSTCTNGQWTPTLGTCSSTSFPGGSGGLTCSAMATPFGATLSYSNGSLFGPFNSGTTVTMTCPSGTPSGSTMATCTNGQWYPSTLGTCSSSIIGGGVVGNNGQCPTLTPPPGGTITMSSGLPGSPATQGTIATLTCSMGSVQGTSSVLCSNGAWTPPTLGTCTGSTGIGGSGTSCQIAPLTPFGATLSYSNFAILPPFPSGTTVTARCMNGTPITGLTCPSVQQIGGTVDYSDGSFSTAHPSGTTATLICTNGVPLGSALSTCLNGQWVPPIGTCSTTGINSGNQCTMAPIAPIGATLSYSSGGLFGPWNNGATATMTCPFGQTVIGSATASCNNGVWSTLGTCSSSSGNGTFGVTLMPHGNSSLPCYFGVLEPPYGNVSYTYNAPPYPSGTIATLRCDAGAELVFAEYFSHNCLRFSACSPNNKVLKELSLSPVVLMASFIPPKRARNNEGTKATLVCDIGYSVSGASTATCQNGLWTPSTLGQCVSGLVPGLSNSVIPGGTTSQCSIGVSPVANGLINYSNDKPFGPWPVGSTATLTCNSGFFPSGVTISTCSGNGQFLPAVLGPCTSTSPNVPTPGLTCPALLAVGGTISYSSPGPPYADGSTATLFCDLGYKLSGLPTVVCKTGAWTPFPGLGSCLLSTLQKRPIDALIVQHDLNEENGNFCPAPVASPFGEVTFSKTSNSSGFPPGTTAALRCTMGRYIVGPSFATCSHGAFRPILGKCADGREDAHPGVCLPLRPPANGRITYIQSGKLDNFEVGTTALLYCLESFAVTGQATVVCSKDGWQPSSGLGECESTTRKL</sequence>
<evidence type="ECO:0000256" key="6">
    <source>
        <dbReference type="SAM" id="SignalP"/>
    </source>
</evidence>
<feature type="domain" description="Sushi" evidence="7">
    <location>
        <begin position="703"/>
        <end position="763"/>
    </location>
</feature>
<keyword evidence="3 6" id="KW-0732">Signal</keyword>
<feature type="domain" description="Sushi" evidence="7">
    <location>
        <begin position="558"/>
        <end position="620"/>
    </location>
</feature>
<evidence type="ECO:0000256" key="3">
    <source>
        <dbReference type="ARBA" id="ARBA00022729"/>
    </source>
</evidence>
<dbReference type="InterPro" id="IPR000436">
    <property type="entry name" value="Sushi_SCR_CCP_dom"/>
</dbReference>
<keyword evidence="4 5" id="KW-1015">Disulfide bond</keyword>
<dbReference type="PANTHER" id="PTHR45785:SF2">
    <property type="entry name" value="COMPLEMENT FACTOR H-RELATED"/>
    <property type="match status" value="1"/>
</dbReference>
<organism evidence="8 9">
    <name type="scientific">Necator americanus</name>
    <name type="common">Human hookworm</name>
    <dbReference type="NCBI Taxonomy" id="51031"/>
    <lineage>
        <taxon>Eukaryota</taxon>
        <taxon>Metazoa</taxon>
        <taxon>Ecdysozoa</taxon>
        <taxon>Nematoda</taxon>
        <taxon>Chromadorea</taxon>
        <taxon>Rhabditida</taxon>
        <taxon>Rhabditina</taxon>
        <taxon>Rhabditomorpha</taxon>
        <taxon>Strongyloidea</taxon>
        <taxon>Ancylostomatidae</taxon>
        <taxon>Bunostominae</taxon>
        <taxon>Necator</taxon>
    </lineage>
</organism>
<dbReference type="EMBL" id="JAVFWL010000001">
    <property type="protein sequence ID" value="KAK6730254.1"/>
    <property type="molecule type" value="Genomic_DNA"/>
</dbReference>
<feature type="domain" description="Sushi" evidence="7">
    <location>
        <begin position="962"/>
        <end position="1022"/>
    </location>
</feature>
<feature type="domain" description="Sushi" evidence="7">
    <location>
        <begin position="1325"/>
        <end position="1386"/>
    </location>
</feature>
<dbReference type="InterPro" id="IPR051503">
    <property type="entry name" value="ComplSys_Reg/VirEntry_Med"/>
</dbReference>
<evidence type="ECO:0000259" key="7">
    <source>
        <dbReference type="PROSITE" id="PS50923"/>
    </source>
</evidence>
<protein>
    <recommendedName>
        <fullName evidence="7">Sushi domain-containing protein</fullName>
    </recommendedName>
</protein>
<evidence type="ECO:0000256" key="1">
    <source>
        <dbReference type="ARBA" id="ARBA00004328"/>
    </source>
</evidence>
<feature type="disulfide bond" evidence="5">
    <location>
        <begin position="518"/>
        <end position="545"/>
    </location>
</feature>
<evidence type="ECO:0000313" key="9">
    <source>
        <dbReference type="Proteomes" id="UP001303046"/>
    </source>
</evidence>
<dbReference type="PROSITE" id="PS50923">
    <property type="entry name" value="SUSHI"/>
    <property type="match status" value="9"/>
</dbReference>
<reference evidence="8 9" key="1">
    <citation type="submission" date="2023-08" db="EMBL/GenBank/DDBJ databases">
        <title>A Necator americanus chromosomal reference genome.</title>
        <authorList>
            <person name="Ilik V."/>
            <person name="Petrzelkova K.J."/>
            <person name="Pardy F."/>
            <person name="Fuh T."/>
            <person name="Niatou-Singa F.S."/>
            <person name="Gouil Q."/>
            <person name="Baker L."/>
            <person name="Ritchie M.E."/>
            <person name="Jex A.R."/>
            <person name="Gazzola D."/>
            <person name="Li H."/>
            <person name="Toshio Fujiwara R."/>
            <person name="Zhan B."/>
            <person name="Aroian R.V."/>
            <person name="Pafco B."/>
            <person name="Schwarz E.M."/>
        </authorList>
    </citation>
    <scope>NUCLEOTIDE SEQUENCE [LARGE SCALE GENOMIC DNA]</scope>
    <source>
        <strain evidence="8 9">Aroian</strain>
        <tissue evidence="8">Whole animal</tissue>
    </source>
</reference>
<comment type="caution">
    <text evidence="5">Lacks conserved residue(s) required for the propagation of feature annotation.</text>
</comment>
<feature type="disulfide bond" evidence="5">
    <location>
        <begin position="1327"/>
        <end position="1370"/>
    </location>
</feature>
<evidence type="ECO:0000256" key="5">
    <source>
        <dbReference type="PROSITE-ProRule" id="PRU00302"/>
    </source>
</evidence>
<evidence type="ECO:0000313" key="8">
    <source>
        <dbReference type="EMBL" id="KAK6730254.1"/>
    </source>
</evidence>
<feature type="domain" description="Sushi" evidence="7">
    <location>
        <begin position="773"/>
        <end position="835"/>
    </location>
</feature>
<dbReference type="SMART" id="SM00032">
    <property type="entry name" value="CCP"/>
    <property type="match status" value="16"/>
</dbReference>
<keyword evidence="2 5" id="KW-0768">Sushi</keyword>
<name>A0ABR1BV52_NECAM</name>
<dbReference type="Pfam" id="PF00084">
    <property type="entry name" value="Sushi"/>
    <property type="match status" value="11"/>
</dbReference>
<feature type="signal peptide" evidence="6">
    <location>
        <begin position="1"/>
        <end position="18"/>
    </location>
</feature>
<comment type="caution">
    <text evidence="8">The sequence shown here is derived from an EMBL/GenBank/DDBJ whole genome shotgun (WGS) entry which is preliminary data.</text>
</comment>
<feature type="domain" description="Sushi" evidence="7">
    <location>
        <begin position="402"/>
        <end position="463"/>
    </location>
</feature>
<dbReference type="Proteomes" id="UP001303046">
    <property type="component" value="Unassembled WGS sequence"/>
</dbReference>
<feature type="domain" description="Sushi" evidence="7">
    <location>
        <begin position="484"/>
        <end position="547"/>
    </location>
</feature>
<feature type="chain" id="PRO_5045869527" description="Sushi domain-containing protein" evidence="6">
    <location>
        <begin position="19"/>
        <end position="1548"/>
    </location>
</feature>
<comment type="subcellular location">
    <subcellularLocation>
        <location evidence="1">Virion</location>
    </subcellularLocation>
</comment>
<accession>A0ABR1BV52</accession>
<feature type="domain" description="Sushi" evidence="7">
    <location>
        <begin position="633"/>
        <end position="695"/>
    </location>
</feature>
<dbReference type="InterPro" id="IPR035976">
    <property type="entry name" value="Sushi/SCR/CCP_sf"/>
</dbReference>